<proteinExistence type="predicted"/>
<dbReference type="EMBL" id="LATX01001656">
    <property type="protein sequence ID" value="KTB39630.1"/>
    <property type="molecule type" value="Genomic_DNA"/>
</dbReference>
<reference evidence="1 2" key="1">
    <citation type="submission" date="2015-12" db="EMBL/GenBank/DDBJ databases">
        <title>Draft genome sequence of Moniliophthora roreri, the causal agent of frosty pod rot of cacao.</title>
        <authorList>
            <person name="Aime M.C."/>
            <person name="Diaz-Valderrama J.R."/>
            <person name="Kijpornyongpan T."/>
            <person name="Phillips-Mora W."/>
        </authorList>
    </citation>
    <scope>NUCLEOTIDE SEQUENCE [LARGE SCALE GENOMIC DNA]</scope>
    <source>
        <strain evidence="1 2">MCA 2952</strain>
    </source>
</reference>
<evidence type="ECO:0000313" key="2">
    <source>
        <dbReference type="Proteomes" id="UP000054988"/>
    </source>
</evidence>
<dbReference type="Proteomes" id="UP000054988">
    <property type="component" value="Unassembled WGS sequence"/>
</dbReference>
<protein>
    <submittedName>
        <fullName evidence="1">Uncharacterized protein</fullName>
    </submittedName>
</protein>
<evidence type="ECO:0000313" key="1">
    <source>
        <dbReference type="EMBL" id="KTB39630.1"/>
    </source>
</evidence>
<name>A0A0W0FTW2_MONRR</name>
<gene>
    <name evidence="1" type="ORF">WG66_7794</name>
</gene>
<organism evidence="1 2">
    <name type="scientific">Moniliophthora roreri</name>
    <name type="common">Frosty pod rot fungus</name>
    <name type="synonym">Monilia roreri</name>
    <dbReference type="NCBI Taxonomy" id="221103"/>
    <lineage>
        <taxon>Eukaryota</taxon>
        <taxon>Fungi</taxon>
        <taxon>Dikarya</taxon>
        <taxon>Basidiomycota</taxon>
        <taxon>Agaricomycotina</taxon>
        <taxon>Agaricomycetes</taxon>
        <taxon>Agaricomycetidae</taxon>
        <taxon>Agaricales</taxon>
        <taxon>Marasmiineae</taxon>
        <taxon>Marasmiaceae</taxon>
        <taxon>Moniliophthora</taxon>
    </lineage>
</organism>
<comment type="caution">
    <text evidence="1">The sequence shown here is derived from an EMBL/GenBank/DDBJ whole genome shotgun (WGS) entry which is preliminary data.</text>
</comment>
<dbReference type="AlphaFoldDB" id="A0A0W0FTW2"/>
<sequence>MNAFKTTPQIKIANTGIDV</sequence>
<accession>A0A0W0FTW2</accession>